<protein>
    <submittedName>
        <fullName evidence="2">Uncharacterized protein</fullName>
    </submittedName>
</protein>
<gene>
    <name evidence="2" type="ORF">RND81_06G129700</name>
</gene>
<evidence type="ECO:0000313" key="2">
    <source>
        <dbReference type="EMBL" id="KAK9714905.1"/>
    </source>
</evidence>
<reference evidence="2" key="1">
    <citation type="submission" date="2024-03" db="EMBL/GenBank/DDBJ databases">
        <title>WGS assembly of Saponaria officinalis var. Norfolk2.</title>
        <authorList>
            <person name="Jenkins J."/>
            <person name="Shu S."/>
            <person name="Grimwood J."/>
            <person name="Barry K."/>
            <person name="Goodstein D."/>
            <person name="Schmutz J."/>
            <person name="Leebens-Mack J."/>
            <person name="Osbourn A."/>
        </authorList>
    </citation>
    <scope>NUCLEOTIDE SEQUENCE [LARGE SCALE GENOMIC DNA]</scope>
    <source>
        <strain evidence="2">JIC</strain>
    </source>
</reference>
<keyword evidence="3" id="KW-1185">Reference proteome</keyword>
<accession>A0AAW1KCI2</accession>
<sequence length="151" mass="16798">MLMDQPKTLSNSPTQQRHSPRTKTPNVPASTSSPTHLQTSLQPTNTTSSPYERKPNLRAHKSLNVQSCPLINEELNLIPSSTSFQQSWDLNPTLKALTPKKHVTQPLSLRKSPRFQSNLSHSSNPSQISCPKKTACDINYKAKLRHFSGTA</sequence>
<comment type="caution">
    <text evidence="2">The sequence shown here is derived from an EMBL/GenBank/DDBJ whole genome shotgun (WGS) entry which is preliminary data.</text>
</comment>
<dbReference type="Proteomes" id="UP001443914">
    <property type="component" value="Unassembled WGS sequence"/>
</dbReference>
<feature type="region of interest" description="Disordered" evidence="1">
    <location>
        <begin position="1"/>
        <end position="60"/>
    </location>
</feature>
<feature type="region of interest" description="Disordered" evidence="1">
    <location>
        <begin position="103"/>
        <end position="128"/>
    </location>
</feature>
<evidence type="ECO:0000256" key="1">
    <source>
        <dbReference type="SAM" id="MobiDB-lite"/>
    </source>
</evidence>
<feature type="compositionally biased region" description="Polar residues" evidence="1">
    <location>
        <begin position="7"/>
        <end position="50"/>
    </location>
</feature>
<proteinExistence type="predicted"/>
<evidence type="ECO:0000313" key="3">
    <source>
        <dbReference type="Proteomes" id="UP001443914"/>
    </source>
</evidence>
<organism evidence="2 3">
    <name type="scientific">Saponaria officinalis</name>
    <name type="common">Common soapwort</name>
    <name type="synonym">Lychnis saponaria</name>
    <dbReference type="NCBI Taxonomy" id="3572"/>
    <lineage>
        <taxon>Eukaryota</taxon>
        <taxon>Viridiplantae</taxon>
        <taxon>Streptophyta</taxon>
        <taxon>Embryophyta</taxon>
        <taxon>Tracheophyta</taxon>
        <taxon>Spermatophyta</taxon>
        <taxon>Magnoliopsida</taxon>
        <taxon>eudicotyledons</taxon>
        <taxon>Gunneridae</taxon>
        <taxon>Pentapetalae</taxon>
        <taxon>Caryophyllales</taxon>
        <taxon>Caryophyllaceae</taxon>
        <taxon>Caryophylleae</taxon>
        <taxon>Saponaria</taxon>
    </lineage>
</organism>
<feature type="compositionally biased region" description="Polar residues" evidence="1">
    <location>
        <begin position="114"/>
        <end position="128"/>
    </location>
</feature>
<name>A0AAW1KCI2_SAPOF</name>
<dbReference type="EMBL" id="JBDFQZ010000006">
    <property type="protein sequence ID" value="KAK9714905.1"/>
    <property type="molecule type" value="Genomic_DNA"/>
</dbReference>
<dbReference type="AlphaFoldDB" id="A0AAW1KCI2"/>